<feature type="region of interest" description="Disordered" evidence="1">
    <location>
        <begin position="90"/>
        <end position="119"/>
    </location>
</feature>
<proteinExistence type="predicted"/>
<dbReference type="AlphaFoldDB" id="A0ABD0YT32"/>
<organism evidence="2 3">
    <name type="scientific">Ranatra chinensis</name>
    <dbReference type="NCBI Taxonomy" id="642074"/>
    <lineage>
        <taxon>Eukaryota</taxon>
        <taxon>Metazoa</taxon>
        <taxon>Ecdysozoa</taxon>
        <taxon>Arthropoda</taxon>
        <taxon>Hexapoda</taxon>
        <taxon>Insecta</taxon>
        <taxon>Pterygota</taxon>
        <taxon>Neoptera</taxon>
        <taxon>Paraneoptera</taxon>
        <taxon>Hemiptera</taxon>
        <taxon>Heteroptera</taxon>
        <taxon>Panheteroptera</taxon>
        <taxon>Nepomorpha</taxon>
        <taxon>Nepidae</taxon>
        <taxon>Ranatrinae</taxon>
        <taxon>Ranatra</taxon>
    </lineage>
</organism>
<accession>A0ABD0YT32</accession>
<keyword evidence="3" id="KW-1185">Reference proteome</keyword>
<dbReference type="Proteomes" id="UP001558652">
    <property type="component" value="Unassembled WGS sequence"/>
</dbReference>
<protein>
    <submittedName>
        <fullName evidence="2">Uncharacterized protein</fullName>
    </submittedName>
</protein>
<name>A0ABD0YT32_9HEMI</name>
<evidence type="ECO:0000256" key="1">
    <source>
        <dbReference type="SAM" id="MobiDB-lite"/>
    </source>
</evidence>
<evidence type="ECO:0000313" key="2">
    <source>
        <dbReference type="EMBL" id="KAL1138379.1"/>
    </source>
</evidence>
<evidence type="ECO:0000313" key="3">
    <source>
        <dbReference type="Proteomes" id="UP001558652"/>
    </source>
</evidence>
<feature type="compositionally biased region" description="Polar residues" evidence="1">
    <location>
        <begin position="108"/>
        <end position="119"/>
    </location>
</feature>
<comment type="caution">
    <text evidence="2">The sequence shown here is derived from an EMBL/GenBank/DDBJ whole genome shotgun (WGS) entry which is preliminary data.</text>
</comment>
<dbReference type="EMBL" id="JBFDAA010000003">
    <property type="protein sequence ID" value="KAL1138379.1"/>
    <property type="molecule type" value="Genomic_DNA"/>
</dbReference>
<sequence>MLGAIVGWSSLHSSRLAASLCPQLYVHPVVIITLSSIMLLKLGKSFGSTFDSLSATKSKVTTNKHFCSLSLQQDYYALAIFPTHPYTPGTIERSSSSPQGCTFGPWKRSNTSGQARIPV</sequence>
<gene>
    <name evidence="2" type="ORF">AAG570_008443</name>
</gene>
<reference evidence="2 3" key="1">
    <citation type="submission" date="2024-07" db="EMBL/GenBank/DDBJ databases">
        <title>Chromosome-level genome assembly of the water stick insect Ranatra chinensis (Heteroptera: Nepidae).</title>
        <authorList>
            <person name="Liu X."/>
        </authorList>
    </citation>
    <scope>NUCLEOTIDE SEQUENCE [LARGE SCALE GENOMIC DNA]</scope>
    <source>
        <strain evidence="2">Cailab_2021Rc</strain>
        <tissue evidence="2">Muscle</tissue>
    </source>
</reference>